<keyword evidence="2" id="KW-1185">Reference proteome</keyword>
<organism evidence="1 2">
    <name type="scientific">Petrolisthes cinctipes</name>
    <name type="common">Flat porcelain crab</name>
    <dbReference type="NCBI Taxonomy" id="88211"/>
    <lineage>
        <taxon>Eukaryota</taxon>
        <taxon>Metazoa</taxon>
        <taxon>Ecdysozoa</taxon>
        <taxon>Arthropoda</taxon>
        <taxon>Crustacea</taxon>
        <taxon>Multicrustacea</taxon>
        <taxon>Malacostraca</taxon>
        <taxon>Eumalacostraca</taxon>
        <taxon>Eucarida</taxon>
        <taxon>Decapoda</taxon>
        <taxon>Pleocyemata</taxon>
        <taxon>Anomura</taxon>
        <taxon>Galatheoidea</taxon>
        <taxon>Porcellanidae</taxon>
        <taxon>Petrolisthes</taxon>
    </lineage>
</organism>
<name>A0AAE1GDN9_PETCI</name>
<dbReference type="AlphaFoldDB" id="A0AAE1GDN9"/>
<gene>
    <name evidence="1" type="ORF">Pcinc_006122</name>
</gene>
<evidence type="ECO:0000313" key="1">
    <source>
        <dbReference type="EMBL" id="KAK3889970.1"/>
    </source>
</evidence>
<dbReference type="Proteomes" id="UP001286313">
    <property type="component" value="Unassembled WGS sequence"/>
</dbReference>
<sequence length="52" mass="5274">SAMSQYGAATMPGYSWSLPPSAASAAAAAAAGTIPMSPYQTAQPQLQEARMQ</sequence>
<protein>
    <submittedName>
        <fullName evidence="1">Uncharacterized protein</fullName>
    </submittedName>
</protein>
<feature type="non-terminal residue" evidence="1">
    <location>
        <position position="1"/>
    </location>
</feature>
<reference evidence="1" key="1">
    <citation type="submission" date="2023-10" db="EMBL/GenBank/DDBJ databases">
        <title>Genome assemblies of two species of porcelain crab, Petrolisthes cinctipes and Petrolisthes manimaculis (Anomura: Porcellanidae).</title>
        <authorList>
            <person name="Angst P."/>
        </authorList>
    </citation>
    <scope>NUCLEOTIDE SEQUENCE</scope>
    <source>
        <strain evidence="1">PB745_01</strain>
        <tissue evidence="1">Gill</tissue>
    </source>
</reference>
<comment type="caution">
    <text evidence="1">The sequence shown here is derived from an EMBL/GenBank/DDBJ whole genome shotgun (WGS) entry which is preliminary data.</text>
</comment>
<proteinExistence type="predicted"/>
<accession>A0AAE1GDN9</accession>
<dbReference type="EMBL" id="JAWQEG010000453">
    <property type="protein sequence ID" value="KAK3889970.1"/>
    <property type="molecule type" value="Genomic_DNA"/>
</dbReference>
<evidence type="ECO:0000313" key="2">
    <source>
        <dbReference type="Proteomes" id="UP001286313"/>
    </source>
</evidence>